<keyword evidence="3" id="KW-1185">Reference proteome</keyword>
<dbReference type="InterPro" id="IPR009875">
    <property type="entry name" value="PilZ_domain"/>
</dbReference>
<accession>A0ABR8R5G6</accession>
<proteinExistence type="predicted"/>
<reference evidence="2 3" key="1">
    <citation type="submission" date="2020-08" db="EMBL/GenBank/DDBJ databases">
        <title>A Genomic Blueprint of the Chicken Gut Microbiome.</title>
        <authorList>
            <person name="Gilroy R."/>
            <person name="Ravi A."/>
            <person name="Getino M."/>
            <person name="Pursley I."/>
            <person name="Horton D.L."/>
            <person name="Alikhan N.-F."/>
            <person name="Baker D."/>
            <person name="Gharbi K."/>
            <person name="Hall N."/>
            <person name="Watson M."/>
            <person name="Adriaenssens E.M."/>
            <person name="Foster-Nyarko E."/>
            <person name="Jarju S."/>
            <person name="Secka A."/>
            <person name="Antonio M."/>
            <person name="Oren A."/>
            <person name="Chaudhuri R."/>
            <person name="La Ragione R.M."/>
            <person name="Hildebrand F."/>
            <person name="Pallen M.J."/>
        </authorList>
    </citation>
    <scope>NUCLEOTIDE SEQUENCE [LARGE SCALE GENOMIC DNA]</scope>
    <source>
        <strain evidence="2 3">Sa2BUA9</strain>
    </source>
</reference>
<dbReference type="Pfam" id="PF07238">
    <property type="entry name" value="PilZ"/>
    <property type="match status" value="1"/>
</dbReference>
<gene>
    <name evidence="2" type="ORF">H9650_02680</name>
</gene>
<dbReference type="Proteomes" id="UP000640786">
    <property type="component" value="Unassembled WGS sequence"/>
</dbReference>
<protein>
    <submittedName>
        <fullName evidence="2">PilZ domain-containing protein</fullName>
    </submittedName>
</protein>
<sequence>MQYKRNEYFRYTFGEPCEATFRLIKDTGGDRPTEFSNKGKCQIIDISPNGLRIITELSIVIELLKVIEVNFIIDETPLSMIGELVWSKKNVNGFEYGVRLSEDQNNEQKIVNDLKVRSRKEMELKTKNVSRFDKK</sequence>
<dbReference type="Gene3D" id="2.40.10.220">
    <property type="entry name" value="predicted glycosyltransferase like domains"/>
    <property type="match status" value="1"/>
</dbReference>
<evidence type="ECO:0000259" key="1">
    <source>
        <dbReference type="Pfam" id="PF07238"/>
    </source>
</evidence>
<dbReference type="RefSeq" id="WP_191696481.1">
    <property type="nucleotide sequence ID" value="NZ_JACSQO010000001.1"/>
</dbReference>
<organism evidence="2 3">
    <name type="scientific">Psychrobacillus faecigallinarum</name>
    <dbReference type="NCBI Taxonomy" id="2762235"/>
    <lineage>
        <taxon>Bacteria</taxon>
        <taxon>Bacillati</taxon>
        <taxon>Bacillota</taxon>
        <taxon>Bacilli</taxon>
        <taxon>Bacillales</taxon>
        <taxon>Bacillaceae</taxon>
        <taxon>Psychrobacillus</taxon>
    </lineage>
</organism>
<evidence type="ECO:0000313" key="2">
    <source>
        <dbReference type="EMBL" id="MBD7943009.1"/>
    </source>
</evidence>
<dbReference type="SUPFAM" id="SSF141371">
    <property type="entry name" value="PilZ domain-like"/>
    <property type="match status" value="1"/>
</dbReference>
<evidence type="ECO:0000313" key="3">
    <source>
        <dbReference type="Proteomes" id="UP000640786"/>
    </source>
</evidence>
<feature type="domain" description="PilZ" evidence="1">
    <location>
        <begin position="39"/>
        <end position="111"/>
    </location>
</feature>
<name>A0ABR8R5G6_9BACI</name>
<dbReference type="EMBL" id="JACSQO010000001">
    <property type="protein sequence ID" value="MBD7943009.1"/>
    <property type="molecule type" value="Genomic_DNA"/>
</dbReference>
<comment type="caution">
    <text evidence="2">The sequence shown here is derived from an EMBL/GenBank/DDBJ whole genome shotgun (WGS) entry which is preliminary data.</text>
</comment>